<gene>
    <name evidence="2" type="ORF">GCM10007867_18080</name>
</gene>
<dbReference type="RefSeq" id="WP_099211826.1">
    <property type="nucleotide sequence ID" value="NZ_BEWM01000002.1"/>
</dbReference>
<proteinExistence type="predicted"/>
<dbReference type="EMBL" id="BSNU01000003">
    <property type="protein sequence ID" value="GLQ62963.1"/>
    <property type="molecule type" value="Genomic_DNA"/>
</dbReference>
<dbReference type="Pfam" id="PF15515">
    <property type="entry name" value="MvaI_BcnI"/>
    <property type="match status" value="1"/>
</dbReference>
<protein>
    <recommendedName>
        <fullName evidence="1">MvaI/BcnI restriction endonuclease domain-containing protein</fullName>
    </recommendedName>
</protein>
<dbReference type="Gene3D" id="3.40.210.20">
    <property type="entry name" value="MvaI/BcnI restriction endonuclease, catalytic domain"/>
    <property type="match status" value="1"/>
</dbReference>
<organism evidence="2 3">
    <name type="scientific">Gluconobacter cerinus</name>
    <dbReference type="NCBI Taxonomy" id="38307"/>
    <lineage>
        <taxon>Bacteria</taxon>
        <taxon>Pseudomonadati</taxon>
        <taxon>Pseudomonadota</taxon>
        <taxon>Alphaproteobacteria</taxon>
        <taxon>Acetobacterales</taxon>
        <taxon>Acetobacteraceae</taxon>
        <taxon>Gluconobacter</taxon>
    </lineage>
</organism>
<comment type="caution">
    <text evidence="2">The sequence shown here is derived from an EMBL/GenBank/DDBJ whole genome shotgun (WGS) entry which is preliminary data.</text>
</comment>
<evidence type="ECO:0000313" key="2">
    <source>
        <dbReference type="EMBL" id="GLQ62963.1"/>
    </source>
</evidence>
<dbReference type="Gene3D" id="3.30.70.3570">
    <property type="entry name" value="MvaI/BcnI restriction endonuclease, recognition domain"/>
    <property type="match status" value="1"/>
</dbReference>
<feature type="domain" description="MvaI/BcnI restriction endonuclease" evidence="1">
    <location>
        <begin position="165"/>
        <end position="389"/>
    </location>
</feature>
<dbReference type="AlphaFoldDB" id="A0AAV5NF39"/>
<reference evidence="3" key="1">
    <citation type="journal article" date="2019" name="Int. J. Syst. Evol. Microbiol.">
        <title>The Global Catalogue of Microorganisms (GCM) 10K type strain sequencing project: providing services to taxonomists for standard genome sequencing and annotation.</title>
        <authorList>
            <consortium name="The Broad Institute Genomics Platform"/>
            <consortium name="The Broad Institute Genome Sequencing Center for Infectious Disease"/>
            <person name="Wu L."/>
            <person name="Ma J."/>
        </authorList>
    </citation>
    <scope>NUCLEOTIDE SEQUENCE [LARGE SCALE GENOMIC DNA]</scope>
    <source>
        <strain evidence="3">NBRC 3267</strain>
    </source>
</reference>
<name>A0AAV5NF39_9PROT</name>
<dbReference type="InterPro" id="IPR029127">
    <property type="entry name" value="MvaI_BcnI"/>
</dbReference>
<accession>A0AAV5NF39</accession>
<evidence type="ECO:0000259" key="1">
    <source>
        <dbReference type="Pfam" id="PF15515"/>
    </source>
</evidence>
<dbReference type="CDD" id="cd22347">
    <property type="entry name" value="PDDEXK_nuclease"/>
    <property type="match status" value="1"/>
</dbReference>
<evidence type="ECO:0000313" key="3">
    <source>
        <dbReference type="Proteomes" id="UP001156614"/>
    </source>
</evidence>
<dbReference type="InterPro" id="IPR043004">
    <property type="entry name" value="MvaI_BcnI_cat"/>
</dbReference>
<dbReference type="InterPro" id="IPR043005">
    <property type="entry name" value="MvaI_BcnI_rec"/>
</dbReference>
<dbReference type="Proteomes" id="UP001156614">
    <property type="component" value="Unassembled WGS sequence"/>
</dbReference>
<sequence length="398" mass="44371">MLEKSDFSIVKALEILGKIGVESALLVPTKTGLEKSIFDATDNLRQYLSNLQYHDFRQQGQGQGCKIQREAFLVRANSLEKTTVSMYRPETKRGDPRIWLGHSVRSYAAAYNLLAIVVLDSVMYILNMSDRAVRSSFTNDDSPFRKIVDQYTSPSSVARELLGLLRGISQQGFVKTLRSGDTGVGYTLETLLGISANSRKAPDFKGIEIKAKRSRAGSGVNRSTLFSKAPNWKLSPIGNAKNLLVMRGYDDKNGRRSLYHTLDAAEPNSLGLTLEIDPECDWLKQVYVDPSSGARVHDVTWEIPILKNDLAAKHQETFWVKAACRGRGNMEAFHYVEVQHTQKAMTANLPALIEAGVLTVDYALHYNGTRARDHGYLFKIRPDSLGALFPPPRIHALL</sequence>
<keyword evidence="3" id="KW-1185">Reference proteome</keyword>